<keyword evidence="1" id="KW-0812">Transmembrane</keyword>
<keyword evidence="1" id="KW-1133">Transmembrane helix</keyword>
<name>G0NL61_CAEBE</name>
<dbReference type="InParanoid" id="G0NL61"/>
<dbReference type="Pfam" id="PF10327">
    <property type="entry name" value="7TM_GPCR_Sri"/>
    <property type="match status" value="1"/>
</dbReference>
<evidence type="ECO:0000313" key="3">
    <source>
        <dbReference type="Proteomes" id="UP000008068"/>
    </source>
</evidence>
<dbReference type="EMBL" id="GL379904">
    <property type="protein sequence ID" value="EGT33319.1"/>
    <property type="molecule type" value="Genomic_DNA"/>
</dbReference>
<dbReference type="OMA" id="GANTHHC"/>
<feature type="transmembrane region" description="Helical" evidence="1">
    <location>
        <begin position="86"/>
        <end position="110"/>
    </location>
</feature>
<dbReference type="eggNOG" id="ENOG502SX9A">
    <property type="taxonomic scope" value="Eukaryota"/>
</dbReference>
<keyword evidence="1" id="KW-0472">Membrane</keyword>
<proteinExistence type="predicted"/>
<dbReference type="STRING" id="135651.G0NL61"/>
<accession>G0NL61</accession>
<keyword evidence="3" id="KW-1185">Reference proteome</keyword>
<feature type="transmembrane region" description="Helical" evidence="1">
    <location>
        <begin position="131"/>
        <end position="151"/>
    </location>
</feature>
<dbReference type="PANTHER" id="PTHR45830:SF6">
    <property type="entry name" value="SERPENTINE RECEPTOR, CLASS H-RELATED"/>
    <property type="match status" value="1"/>
</dbReference>
<protein>
    <recommendedName>
        <fullName evidence="4">G protein-coupled receptor</fullName>
    </recommendedName>
</protein>
<organism evidence="3">
    <name type="scientific">Caenorhabditis brenneri</name>
    <name type="common">Nematode worm</name>
    <dbReference type="NCBI Taxonomy" id="135651"/>
    <lineage>
        <taxon>Eukaryota</taxon>
        <taxon>Metazoa</taxon>
        <taxon>Ecdysozoa</taxon>
        <taxon>Nematoda</taxon>
        <taxon>Chromadorea</taxon>
        <taxon>Rhabditida</taxon>
        <taxon>Rhabditina</taxon>
        <taxon>Rhabditomorpha</taxon>
        <taxon>Rhabditoidea</taxon>
        <taxon>Rhabditidae</taxon>
        <taxon>Peloderinae</taxon>
        <taxon>Caenorhabditis</taxon>
    </lineage>
</organism>
<dbReference type="HOGENOM" id="CLU_096924_0_0_1"/>
<dbReference type="AlphaFoldDB" id="G0NL61"/>
<evidence type="ECO:0008006" key="4">
    <source>
        <dbReference type="Google" id="ProtNLM"/>
    </source>
</evidence>
<dbReference type="PANTHER" id="PTHR45830">
    <property type="entry name" value="SERPENTINE RECEPTOR, CLASS I"/>
    <property type="match status" value="1"/>
</dbReference>
<evidence type="ECO:0000256" key="1">
    <source>
        <dbReference type="SAM" id="Phobius"/>
    </source>
</evidence>
<feature type="transmembrane region" description="Helical" evidence="1">
    <location>
        <begin position="47"/>
        <end position="66"/>
    </location>
</feature>
<dbReference type="OrthoDB" id="5852718at2759"/>
<feature type="transmembrane region" description="Helical" evidence="1">
    <location>
        <begin position="15"/>
        <end position="35"/>
    </location>
</feature>
<evidence type="ECO:0000313" key="2">
    <source>
        <dbReference type="EMBL" id="EGT33319.1"/>
    </source>
</evidence>
<dbReference type="Proteomes" id="UP000008068">
    <property type="component" value="Unassembled WGS sequence"/>
</dbReference>
<reference evidence="3" key="1">
    <citation type="submission" date="2011-07" db="EMBL/GenBank/DDBJ databases">
        <authorList>
            <consortium name="Caenorhabditis brenneri Sequencing and Analysis Consortium"/>
            <person name="Wilson R.K."/>
        </authorList>
    </citation>
    <scope>NUCLEOTIDE SEQUENCE [LARGE SCALE GENOMIC DNA]</scope>
    <source>
        <strain evidence="3">PB2801</strain>
    </source>
</reference>
<gene>
    <name evidence="2" type="ORF">CAEBREN_22419</name>
</gene>
<sequence>MYDIDFSIAYWLSTYYHFVGVISLVMDMFSIYLIVFQSDKIDDFRYFLLNFQVACAFTDFHLTGLTQPVPLYPLLAGYVMGVGARFGVTTHFAMTGISFFFSYQIGAMIICFVRKHQSIAGTLKRYLIPKFLLFFMLLYFVTFVLSVPGILSTLNIPESQKLEFVKLVRPQAL</sequence>
<dbReference type="InterPro" id="IPR019429">
    <property type="entry name" value="7TM_GPCR_serpentine_rcpt_Sri"/>
</dbReference>